<protein>
    <submittedName>
        <fullName evidence="2">Uncharacterized protein</fullName>
    </submittedName>
</protein>
<evidence type="ECO:0000313" key="2">
    <source>
        <dbReference type="EMBL" id="MDQ1028665.1"/>
    </source>
</evidence>
<keyword evidence="1" id="KW-0472">Membrane</keyword>
<comment type="caution">
    <text evidence="2">The sequence shown here is derived from an EMBL/GenBank/DDBJ whole genome shotgun (WGS) entry which is preliminary data.</text>
</comment>
<reference evidence="2 3" key="1">
    <citation type="submission" date="2023-07" db="EMBL/GenBank/DDBJ databases">
        <title>Comparative genomics of wheat-associated soil bacteria to identify genetic determinants of phenazine resistance.</title>
        <authorList>
            <person name="Mouncey N."/>
        </authorList>
    </citation>
    <scope>NUCLEOTIDE SEQUENCE [LARGE SCALE GENOMIC DNA]</scope>
    <source>
        <strain evidence="2 3">V2I4</strain>
    </source>
</reference>
<organism evidence="2 3">
    <name type="scientific">Streptomyces umbrinus</name>
    <dbReference type="NCBI Taxonomy" id="67370"/>
    <lineage>
        <taxon>Bacteria</taxon>
        <taxon>Bacillati</taxon>
        <taxon>Actinomycetota</taxon>
        <taxon>Actinomycetes</taxon>
        <taxon>Kitasatosporales</taxon>
        <taxon>Streptomycetaceae</taxon>
        <taxon>Streptomyces</taxon>
        <taxon>Streptomyces phaeochromogenes group</taxon>
    </lineage>
</organism>
<evidence type="ECO:0000313" key="3">
    <source>
        <dbReference type="Proteomes" id="UP001230328"/>
    </source>
</evidence>
<dbReference type="RefSeq" id="WP_307523778.1">
    <property type="nucleotide sequence ID" value="NZ_JAUSZI010000002.1"/>
</dbReference>
<feature type="transmembrane region" description="Helical" evidence="1">
    <location>
        <begin position="44"/>
        <end position="63"/>
    </location>
</feature>
<sequence>MSTRTTKTFEDRLLNELQREIALRAEDPPVPEPVIRRTITTRRALVALAACVAAVGGVVALPASTGGAQAYAVERHEDGSVTVSMEEILLSEGDKEELTERLRAEGITVSVDKPRSGYVCAQPRGEMYPPRWVVASGDVVVEHEFTLRSGDSLVFEQPEPVKGRISPAGSMYAVKGAVEPCEEVPWDGQRAFDESLESK</sequence>
<gene>
    <name evidence="2" type="ORF">QF035_006247</name>
</gene>
<proteinExistence type="predicted"/>
<evidence type="ECO:0000256" key="1">
    <source>
        <dbReference type="SAM" id="Phobius"/>
    </source>
</evidence>
<name>A0ABU0SYN7_9ACTN</name>
<keyword evidence="1" id="KW-0812">Transmembrane</keyword>
<accession>A0ABU0SYN7</accession>
<dbReference type="EMBL" id="JAUSZI010000002">
    <property type="protein sequence ID" value="MDQ1028665.1"/>
    <property type="molecule type" value="Genomic_DNA"/>
</dbReference>
<keyword evidence="3" id="KW-1185">Reference proteome</keyword>
<dbReference type="Proteomes" id="UP001230328">
    <property type="component" value="Unassembled WGS sequence"/>
</dbReference>
<keyword evidence="1" id="KW-1133">Transmembrane helix</keyword>